<gene>
    <name evidence="5" type="ORF">CICLE_v10028795mg</name>
</gene>
<evidence type="ECO:0000313" key="6">
    <source>
        <dbReference type="Proteomes" id="UP000030687"/>
    </source>
</evidence>
<name>V4RR09_CITCL</name>
<dbReference type="FunFam" id="3.40.50.720:FF:000085">
    <property type="entry name" value="Dihydroflavonol reductase"/>
    <property type="match status" value="1"/>
</dbReference>
<dbReference type="FunCoup" id="V4RR09">
    <property type="interactions" value="19"/>
</dbReference>
<evidence type="ECO:0000256" key="1">
    <source>
        <dbReference type="ARBA" id="ARBA00022857"/>
    </source>
</evidence>
<dbReference type="Gramene" id="ESR36963">
    <property type="protein sequence ID" value="ESR36963"/>
    <property type="gene ID" value="CICLE_v10028795mg"/>
</dbReference>
<feature type="domain" description="NAD-dependent epimerase/dehydratase" evidence="4">
    <location>
        <begin position="8"/>
        <end position="261"/>
    </location>
</feature>
<comment type="similarity">
    <text evidence="3">Belongs to the NAD(P)-dependent epimerase/dehydratase family. Dihydroflavonol-4-reductase subfamily.</text>
</comment>
<organism evidence="5 6">
    <name type="scientific">Citrus clementina</name>
    <name type="common">Clementine</name>
    <name type="synonym">Citrus deliciosa x Citrus sinensis</name>
    <dbReference type="NCBI Taxonomy" id="85681"/>
    <lineage>
        <taxon>Eukaryota</taxon>
        <taxon>Viridiplantae</taxon>
        <taxon>Streptophyta</taxon>
        <taxon>Embryophyta</taxon>
        <taxon>Tracheophyta</taxon>
        <taxon>Spermatophyta</taxon>
        <taxon>Magnoliopsida</taxon>
        <taxon>eudicotyledons</taxon>
        <taxon>Gunneridae</taxon>
        <taxon>Pentapetalae</taxon>
        <taxon>rosids</taxon>
        <taxon>malvids</taxon>
        <taxon>Sapindales</taxon>
        <taxon>Rutaceae</taxon>
        <taxon>Aurantioideae</taxon>
        <taxon>Citrus</taxon>
    </lineage>
</organism>
<evidence type="ECO:0000256" key="2">
    <source>
        <dbReference type="ARBA" id="ARBA00023002"/>
    </source>
</evidence>
<evidence type="ECO:0000256" key="3">
    <source>
        <dbReference type="ARBA" id="ARBA00023445"/>
    </source>
</evidence>
<dbReference type="AlphaFoldDB" id="V4RR09"/>
<keyword evidence="6" id="KW-1185">Reference proteome</keyword>
<dbReference type="InParanoid" id="V4RR09"/>
<dbReference type="SUPFAM" id="SSF51735">
    <property type="entry name" value="NAD(P)-binding Rossmann-fold domains"/>
    <property type="match status" value="1"/>
</dbReference>
<keyword evidence="2" id="KW-0560">Oxidoreductase</keyword>
<dbReference type="Gene3D" id="3.40.50.720">
    <property type="entry name" value="NAD(P)-binding Rossmann-like Domain"/>
    <property type="match status" value="1"/>
</dbReference>
<dbReference type="InterPro" id="IPR036291">
    <property type="entry name" value="NAD(P)-bd_dom_sf"/>
</dbReference>
<evidence type="ECO:0000259" key="4">
    <source>
        <dbReference type="Pfam" id="PF01370"/>
    </source>
</evidence>
<dbReference type="OMA" id="VREDSWN"/>
<dbReference type="InterPro" id="IPR001509">
    <property type="entry name" value="Epimerase_deHydtase"/>
</dbReference>
<proteinExistence type="inferred from homology"/>
<accession>V4RR09</accession>
<dbReference type="GO" id="GO:0016616">
    <property type="term" value="F:oxidoreductase activity, acting on the CH-OH group of donors, NAD or NADP as acceptor"/>
    <property type="evidence" value="ECO:0007669"/>
    <property type="project" value="TreeGrafter"/>
</dbReference>
<dbReference type="CDD" id="cd08958">
    <property type="entry name" value="FR_SDR_e"/>
    <property type="match status" value="1"/>
</dbReference>
<dbReference type="EMBL" id="KI536978">
    <property type="protein sequence ID" value="ESR36963.1"/>
    <property type="molecule type" value="Genomic_DNA"/>
</dbReference>
<dbReference type="InterPro" id="IPR050425">
    <property type="entry name" value="NAD(P)_dehydrat-like"/>
</dbReference>
<dbReference type="STRING" id="85681.V4RR09"/>
<reference evidence="5 6" key="1">
    <citation type="submission" date="2013-10" db="EMBL/GenBank/DDBJ databases">
        <authorList>
            <consortium name="International Citrus Genome Consortium"/>
            <person name="Jenkins J."/>
            <person name="Schmutz J."/>
            <person name="Prochnik S."/>
            <person name="Rokhsar D."/>
            <person name="Gmitter F."/>
            <person name="Ollitrault P."/>
            <person name="Machado M."/>
            <person name="Talon M."/>
            <person name="Wincker P."/>
            <person name="Jaillon O."/>
            <person name="Morgante M."/>
        </authorList>
    </citation>
    <scope>NUCLEOTIDE SEQUENCE</scope>
    <source>
        <strain evidence="6">cv. Clemenules</strain>
    </source>
</reference>
<dbReference type="Proteomes" id="UP000030687">
    <property type="component" value="Unassembled WGS sequence"/>
</dbReference>
<dbReference type="eggNOG" id="KOG1502">
    <property type="taxonomic scope" value="Eukaryota"/>
</dbReference>
<evidence type="ECO:0000313" key="5">
    <source>
        <dbReference type="EMBL" id="ESR36963.1"/>
    </source>
</evidence>
<protein>
    <recommendedName>
        <fullName evidence="4">NAD-dependent epimerase/dehydratase domain-containing protein</fullName>
    </recommendedName>
</protein>
<dbReference type="KEGG" id="cic:CICLE_v10028795mg"/>
<dbReference type="PANTHER" id="PTHR10366">
    <property type="entry name" value="NAD DEPENDENT EPIMERASE/DEHYDRATASE"/>
    <property type="match status" value="1"/>
</dbReference>
<dbReference type="Pfam" id="PF01370">
    <property type="entry name" value="Epimerase"/>
    <property type="match status" value="1"/>
</dbReference>
<keyword evidence="1" id="KW-0521">NADP</keyword>
<dbReference type="PANTHER" id="PTHR10366:SF563">
    <property type="entry name" value="CINNAMOYL-COA REDUCTASE 16"/>
    <property type="match status" value="1"/>
</dbReference>
<sequence>MEEQKGRVCVTGGTGFIGSWLIMRLLDHGYSVTTTFRSDPVIILFTSLMTRLKHKKDLSFLTNLPGASERLQIFNADLNDPESFDAAIAGCAGVIHVAAPIDIDGKETEEVMTQRAVNGTIGILKSCLKSGTVKRFVYTSSGSTVYFSGKDVDMLDETFWSDEDYIRKLDIWGKSYVLTKTLTERAALEFAEEHGLDLVTLIPSFVVGPFICPKFAGSVRSTLAMVLGNREEYSILLNISMVHIDDVARAHIFLLEYPDAKGRYICSSAKLTIQEMAEFLSAKHPEYPIPNVDSLSEIEGYKLSALSSKKLLDICFTYKYGIDEMFDGAIKCCKERGYL</sequence>